<protein>
    <submittedName>
        <fullName evidence="1">Uncharacterized protein</fullName>
    </submittedName>
</protein>
<dbReference type="EMBL" id="MN740779">
    <property type="protein sequence ID" value="QHU11183.1"/>
    <property type="molecule type" value="Genomic_DNA"/>
</dbReference>
<sequence>MDIPLNIANRIKPELNAIQHSHIYSETQETAEPVVLFLLPLNDKDQPLITWTQVKVRWQNDQMDHAYVRITLTNDGGTVSLSPPFVVRQSLWTPLEWALPSIPLDNGRLGLQVELDPLYANGYVNLRLAGFDELLDRIPNYIFVNDTGAMKWLLVNCDNAAWIEEYTDFQGEEGSFLCLNPLVPFGI</sequence>
<reference evidence="1" key="1">
    <citation type="journal article" date="2020" name="Nature">
        <title>Giant virus diversity and host interactions through global metagenomics.</title>
        <authorList>
            <person name="Schulz F."/>
            <person name="Roux S."/>
            <person name="Paez-Espino D."/>
            <person name="Jungbluth S."/>
            <person name="Walsh D.A."/>
            <person name="Denef V.J."/>
            <person name="McMahon K.D."/>
            <person name="Konstantinidis K.T."/>
            <person name="Eloe-Fadrosh E.A."/>
            <person name="Kyrpides N.C."/>
            <person name="Woyke T."/>
        </authorList>
    </citation>
    <scope>NUCLEOTIDE SEQUENCE</scope>
    <source>
        <strain evidence="1">GVMAG-S-1101165-84</strain>
    </source>
</reference>
<name>A0A6C0K0V9_9ZZZZ</name>
<evidence type="ECO:0000313" key="1">
    <source>
        <dbReference type="EMBL" id="QHU11183.1"/>
    </source>
</evidence>
<proteinExistence type="predicted"/>
<accession>A0A6C0K0V9</accession>
<organism evidence="1">
    <name type="scientific">viral metagenome</name>
    <dbReference type="NCBI Taxonomy" id="1070528"/>
    <lineage>
        <taxon>unclassified sequences</taxon>
        <taxon>metagenomes</taxon>
        <taxon>organismal metagenomes</taxon>
    </lineage>
</organism>
<dbReference type="AlphaFoldDB" id="A0A6C0K0V9"/>